<dbReference type="EMBL" id="CAJVQC010089762">
    <property type="protein sequence ID" value="CAG8824957.1"/>
    <property type="molecule type" value="Genomic_DNA"/>
</dbReference>
<evidence type="ECO:0000313" key="2">
    <source>
        <dbReference type="Proteomes" id="UP000789920"/>
    </source>
</evidence>
<evidence type="ECO:0000313" key="1">
    <source>
        <dbReference type="EMBL" id="CAG8824957.1"/>
    </source>
</evidence>
<comment type="caution">
    <text evidence="1">The sequence shown here is derived from an EMBL/GenBank/DDBJ whole genome shotgun (WGS) entry which is preliminary data.</text>
</comment>
<protein>
    <submittedName>
        <fullName evidence="1">19806_t:CDS:1</fullName>
    </submittedName>
</protein>
<proteinExistence type="predicted"/>
<sequence>EMNSFVGQDSHNFEEIKVKFEDNKFYSEDEDEFNDESDNEFANEINKMLGQDYITAKDILNTAQEIAKCLRFAVTIKNSSCRHLYLQCKRGGQPRNTSNLTVDTRKRKRMSKHCGCQFLLKAVLQNSKWHVTEIINKHNHPMTKDERIFYEHHQLTQKTRSAAVRMLKAGARP</sequence>
<accession>A0ACA9S326</accession>
<gene>
    <name evidence="1" type="ORF">RPERSI_LOCUS26368</name>
</gene>
<reference evidence="1" key="1">
    <citation type="submission" date="2021-06" db="EMBL/GenBank/DDBJ databases">
        <authorList>
            <person name="Kallberg Y."/>
            <person name="Tangrot J."/>
            <person name="Rosling A."/>
        </authorList>
    </citation>
    <scope>NUCLEOTIDE SEQUENCE</scope>
    <source>
        <strain evidence="1">MA461A</strain>
    </source>
</reference>
<dbReference type="Proteomes" id="UP000789920">
    <property type="component" value="Unassembled WGS sequence"/>
</dbReference>
<organism evidence="1 2">
    <name type="scientific">Racocetra persica</name>
    <dbReference type="NCBI Taxonomy" id="160502"/>
    <lineage>
        <taxon>Eukaryota</taxon>
        <taxon>Fungi</taxon>
        <taxon>Fungi incertae sedis</taxon>
        <taxon>Mucoromycota</taxon>
        <taxon>Glomeromycotina</taxon>
        <taxon>Glomeromycetes</taxon>
        <taxon>Diversisporales</taxon>
        <taxon>Gigasporaceae</taxon>
        <taxon>Racocetra</taxon>
    </lineage>
</organism>
<name>A0ACA9S326_9GLOM</name>
<keyword evidence="2" id="KW-1185">Reference proteome</keyword>
<feature type="non-terminal residue" evidence="1">
    <location>
        <position position="173"/>
    </location>
</feature>
<feature type="non-terminal residue" evidence="1">
    <location>
        <position position="1"/>
    </location>
</feature>